<dbReference type="Proteomes" id="UP001497516">
    <property type="component" value="Chromosome 3"/>
</dbReference>
<reference evidence="1 2" key="1">
    <citation type="submission" date="2024-04" db="EMBL/GenBank/DDBJ databases">
        <authorList>
            <person name="Fracassetti M."/>
        </authorList>
    </citation>
    <scope>NUCLEOTIDE SEQUENCE [LARGE SCALE GENOMIC DNA]</scope>
</reference>
<proteinExistence type="predicted"/>
<protein>
    <submittedName>
        <fullName evidence="1">Uncharacterized protein</fullName>
    </submittedName>
</protein>
<gene>
    <name evidence="1" type="ORF">LTRI10_LOCUS16424</name>
</gene>
<dbReference type="EMBL" id="OZ034816">
    <property type="protein sequence ID" value="CAL1374566.1"/>
    <property type="molecule type" value="Genomic_DNA"/>
</dbReference>
<accession>A0AAV2DNK8</accession>
<keyword evidence="2" id="KW-1185">Reference proteome</keyword>
<organism evidence="1 2">
    <name type="scientific">Linum trigynum</name>
    <dbReference type="NCBI Taxonomy" id="586398"/>
    <lineage>
        <taxon>Eukaryota</taxon>
        <taxon>Viridiplantae</taxon>
        <taxon>Streptophyta</taxon>
        <taxon>Embryophyta</taxon>
        <taxon>Tracheophyta</taxon>
        <taxon>Spermatophyta</taxon>
        <taxon>Magnoliopsida</taxon>
        <taxon>eudicotyledons</taxon>
        <taxon>Gunneridae</taxon>
        <taxon>Pentapetalae</taxon>
        <taxon>rosids</taxon>
        <taxon>fabids</taxon>
        <taxon>Malpighiales</taxon>
        <taxon>Linaceae</taxon>
        <taxon>Linum</taxon>
    </lineage>
</organism>
<evidence type="ECO:0000313" key="1">
    <source>
        <dbReference type="EMBL" id="CAL1374566.1"/>
    </source>
</evidence>
<dbReference type="AlphaFoldDB" id="A0AAV2DNK8"/>
<evidence type="ECO:0000313" key="2">
    <source>
        <dbReference type="Proteomes" id="UP001497516"/>
    </source>
</evidence>
<sequence length="72" mass="7669">MSGAPELVGRPVQAFSLSAGRLWPAINAQSCCAAQLLYVRRPYLFLGFAVDHGPPADPVFRSGLASLLGLNR</sequence>
<name>A0AAV2DNK8_9ROSI</name>